<evidence type="ECO:0000256" key="1">
    <source>
        <dbReference type="SAM" id="Phobius"/>
    </source>
</evidence>
<proteinExistence type="predicted"/>
<keyword evidence="1" id="KW-0472">Membrane</keyword>
<dbReference type="OrthoDB" id="1634137at2"/>
<reference evidence="2 3" key="1">
    <citation type="submission" date="2018-10" db="EMBL/GenBank/DDBJ databases">
        <title>Bacillus Keqinensis sp. nov., a moderately halophilic bacterium isolated from a saline-alkaline lake.</title>
        <authorList>
            <person name="Wang H."/>
        </authorList>
    </citation>
    <scope>NUCLEOTIDE SEQUENCE [LARGE SCALE GENOMIC DNA]</scope>
    <source>
        <strain evidence="2 3">KQ-3</strain>
    </source>
</reference>
<protein>
    <submittedName>
        <fullName evidence="2">Uncharacterized protein</fullName>
    </submittedName>
</protein>
<accession>A0A3M7TW29</accession>
<gene>
    <name evidence="2" type="ORF">EBO34_07540</name>
</gene>
<organism evidence="2 3">
    <name type="scientific">Alteribacter keqinensis</name>
    <dbReference type="NCBI Taxonomy" id="2483800"/>
    <lineage>
        <taxon>Bacteria</taxon>
        <taxon>Bacillati</taxon>
        <taxon>Bacillota</taxon>
        <taxon>Bacilli</taxon>
        <taxon>Bacillales</taxon>
        <taxon>Bacillaceae</taxon>
        <taxon>Alteribacter</taxon>
    </lineage>
</organism>
<dbReference type="Proteomes" id="UP000278746">
    <property type="component" value="Unassembled WGS sequence"/>
</dbReference>
<dbReference type="EMBL" id="RHIB01000001">
    <property type="protein sequence ID" value="RNA69778.1"/>
    <property type="molecule type" value="Genomic_DNA"/>
</dbReference>
<evidence type="ECO:0000313" key="3">
    <source>
        <dbReference type="Proteomes" id="UP000278746"/>
    </source>
</evidence>
<dbReference type="AlphaFoldDB" id="A0A3M7TW29"/>
<feature type="transmembrane region" description="Helical" evidence="1">
    <location>
        <begin position="65"/>
        <end position="90"/>
    </location>
</feature>
<keyword evidence="1" id="KW-1133">Transmembrane helix</keyword>
<dbReference type="InterPro" id="IPR043723">
    <property type="entry name" value="DUF5665"/>
</dbReference>
<evidence type="ECO:0000313" key="2">
    <source>
        <dbReference type="EMBL" id="RNA69778.1"/>
    </source>
</evidence>
<dbReference type="RefSeq" id="WP_122897291.1">
    <property type="nucleotide sequence ID" value="NZ_RHIB01000001.1"/>
</dbReference>
<keyword evidence="1" id="KW-0812">Transmembrane</keyword>
<dbReference type="Pfam" id="PF18910">
    <property type="entry name" value="DUF5665"/>
    <property type="match status" value="1"/>
</dbReference>
<name>A0A3M7TW29_9BACI</name>
<sequence length="117" mass="13482">MSGPFKDKSEIEHLVKKLEYYTRRLEKLEHLDHNMDKINYALERAKIRDILLNYTNPRRVFMMNILVGIGRGLGLTIGTVVVISLVGLILRQFVDLPLIGDWISTLLQYVDSRANPS</sequence>
<keyword evidence="3" id="KW-1185">Reference proteome</keyword>
<comment type="caution">
    <text evidence="2">The sequence shown here is derived from an EMBL/GenBank/DDBJ whole genome shotgun (WGS) entry which is preliminary data.</text>
</comment>